<dbReference type="EMBL" id="OU466861">
    <property type="protein sequence ID" value="CAH2066670.1"/>
    <property type="molecule type" value="Genomic_DNA"/>
</dbReference>
<evidence type="ECO:0000256" key="2">
    <source>
        <dbReference type="ARBA" id="ARBA00005885"/>
    </source>
</evidence>
<organism evidence="9 10">
    <name type="scientific">Thlaspi arvense</name>
    <name type="common">Field penny-cress</name>
    <dbReference type="NCBI Taxonomy" id="13288"/>
    <lineage>
        <taxon>Eukaryota</taxon>
        <taxon>Viridiplantae</taxon>
        <taxon>Streptophyta</taxon>
        <taxon>Embryophyta</taxon>
        <taxon>Tracheophyta</taxon>
        <taxon>Spermatophyta</taxon>
        <taxon>Magnoliopsida</taxon>
        <taxon>eudicotyledons</taxon>
        <taxon>Gunneridae</taxon>
        <taxon>Pentapetalae</taxon>
        <taxon>rosids</taxon>
        <taxon>malvids</taxon>
        <taxon>Brassicales</taxon>
        <taxon>Brassicaceae</taxon>
        <taxon>Thlaspideae</taxon>
        <taxon>Thlaspi</taxon>
    </lineage>
</organism>
<comment type="subcellular location">
    <subcellularLocation>
        <location evidence="1">Cytoplasm</location>
        <location evidence="1">Cytoskeleton</location>
    </subcellularLocation>
</comment>
<keyword evidence="3" id="KW-0963">Cytoplasm</keyword>
<evidence type="ECO:0000259" key="8">
    <source>
        <dbReference type="Pfam" id="PF06886"/>
    </source>
</evidence>
<feature type="region of interest" description="Disordered" evidence="7">
    <location>
        <begin position="82"/>
        <end position="148"/>
    </location>
</feature>
<dbReference type="PANTHER" id="PTHR47067:SF6">
    <property type="entry name" value="PROTEIN WVD2-LIKE 7"/>
    <property type="match status" value="1"/>
</dbReference>
<evidence type="ECO:0000256" key="6">
    <source>
        <dbReference type="SAM" id="Coils"/>
    </source>
</evidence>
<evidence type="ECO:0000256" key="5">
    <source>
        <dbReference type="ARBA" id="ARBA00023212"/>
    </source>
</evidence>
<dbReference type="PANTHER" id="PTHR47067">
    <property type="entry name" value="TPX2 (TARGETING PROTEIN FOR XKLP2) PROTEIN FAMILY-RELATED"/>
    <property type="match status" value="1"/>
</dbReference>
<feature type="compositionally biased region" description="Polar residues" evidence="7">
    <location>
        <begin position="380"/>
        <end position="390"/>
    </location>
</feature>
<feature type="compositionally biased region" description="Basic and acidic residues" evidence="7">
    <location>
        <begin position="133"/>
        <end position="147"/>
    </location>
</feature>
<evidence type="ECO:0000256" key="1">
    <source>
        <dbReference type="ARBA" id="ARBA00004245"/>
    </source>
</evidence>
<feature type="coiled-coil region" evidence="6">
    <location>
        <begin position="334"/>
        <end position="364"/>
    </location>
</feature>
<accession>A0AAU9SIE3</accession>
<proteinExistence type="inferred from homology"/>
<feature type="compositionally biased region" description="Polar residues" evidence="7">
    <location>
        <begin position="292"/>
        <end position="301"/>
    </location>
</feature>
<dbReference type="AlphaFoldDB" id="A0AAU9SIE3"/>
<evidence type="ECO:0000313" key="10">
    <source>
        <dbReference type="Proteomes" id="UP000836841"/>
    </source>
</evidence>
<protein>
    <recommendedName>
        <fullName evidence="8">TPX2 C-terminal domain-containing protein</fullName>
    </recommendedName>
</protein>
<dbReference type="InterPro" id="IPR044216">
    <property type="entry name" value="WDL7"/>
</dbReference>
<comment type="similarity">
    <text evidence="2">Belongs to the TPX2 family.</text>
</comment>
<name>A0AAU9SIE3_THLAR</name>
<dbReference type="GO" id="GO:0005874">
    <property type="term" value="C:microtubule"/>
    <property type="evidence" value="ECO:0007669"/>
    <property type="project" value="UniProtKB-KW"/>
</dbReference>
<sequence length="469" mass="52324">MAGSEIQEPFSLSFQANSIHSGSISFGRFEKEGISWEKRSSFSHNRYLEEVDKCSKPGSVTEMKAHFEAHFKKKGIRFPNSLESQTWGARQTGEPHVDDDDDDDHAVYATESLDDDRSDGSFSENTSQSDSPCDYKHEQEESDRCVSYDEIVVNSDDVIELDEERGTLDVPLDNDDVSVECIAIKEDCCEDLGLHEIPLEIEDKLDCATVETEPRLGQHVPEKPSDANERPSSSSASTKRHDVTPKAASKKTKSSPLSSYSKSNVDAKSQKVSRPKKTVQSQPPTPKKTTETRASLTTNRCKTGAYSPKLEMSTNVSGFRFKCSERAEKRKEFYTKLEEKIHAKKSETNQIQAKTQQKAEAEIKQFRKSLNFKATPMPSFYNTSTKPVSHSKTEPSKIALSKPRHTTSVTVTNRAVTRVGYKHGFEEGKTVKVMVGNKKQSGAKDSDLQKGNVMAVETKQKIGSRRSGN</sequence>
<keyword evidence="5" id="KW-0206">Cytoskeleton</keyword>
<keyword evidence="10" id="KW-1185">Reference proteome</keyword>
<reference evidence="9 10" key="1">
    <citation type="submission" date="2022-03" db="EMBL/GenBank/DDBJ databases">
        <authorList>
            <person name="Nunn A."/>
            <person name="Chopra R."/>
            <person name="Nunn A."/>
            <person name="Contreras Garrido A."/>
        </authorList>
    </citation>
    <scope>NUCLEOTIDE SEQUENCE [LARGE SCALE GENOMIC DNA]</scope>
</reference>
<feature type="region of interest" description="Disordered" evidence="7">
    <location>
        <begin position="210"/>
        <end position="305"/>
    </location>
</feature>
<evidence type="ECO:0000256" key="3">
    <source>
        <dbReference type="ARBA" id="ARBA00022490"/>
    </source>
</evidence>
<dbReference type="InterPro" id="IPR027329">
    <property type="entry name" value="TPX2_C"/>
</dbReference>
<feature type="compositionally biased region" description="Basic and acidic residues" evidence="7">
    <location>
        <begin position="210"/>
        <end position="229"/>
    </location>
</feature>
<feature type="domain" description="TPX2 C-terminal" evidence="8">
    <location>
        <begin position="319"/>
        <end position="391"/>
    </location>
</feature>
<feature type="region of interest" description="Disordered" evidence="7">
    <location>
        <begin position="375"/>
        <end position="407"/>
    </location>
</feature>
<gene>
    <name evidence="9" type="ORF">TAV2_LOCUS18039</name>
</gene>
<evidence type="ECO:0000313" key="9">
    <source>
        <dbReference type="EMBL" id="CAH2066670.1"/>
    </source>
</evidence>
<feature type="compositionally biased region" description="Low complexity" evidence="7">
    <location>
        <begin position="254"/>
        <end position="263"/>
    </location>
</feature>
<evidence type="ECO:0000256" key="4">
    <source>
        <dbReference type="ARBA" id="ARBA00022701"/>
    </source>
</evidence>
<dbReference type="Pfam" id="PF06886">
    <property type="entry name" value="TPX2"/>
    <property type="match status" value="1"/>
</dbReference>
<feature type="compositionally biased region" description="Polar residues" evidence="7">
    <location>
        <begin position="120"/>
        <end position="131"/>
    </location>
</feature>
<evidence type="ECO:0000256" key="7">
    <source>
        <dbReference type="SAM" id="MobiDB-lite"/>
    </source>
</evidence>
<keyword evidence="4" id="KW-0493">Microtubule</keyword>
<keyword evidence="6" id="KW-0175">Coiled coil</keyword>
<dbReference type="Proteomes" id="UP000836841">
    <property type="component" value="Chromosome 5"/>
</dbReference>